<evidence type="ECO:0000313" key="2">
    <source>
        <dbReference type="EMBL" id="GIN61364.1"/>
    </source>
</evidence>
<reference evidence="2" key="1">
    <citation type="submission" date="2021-03" db="EMBL/GenBank/DDBJ databases">
        <title>Antimicrobial resistance genes in bacteria isolated from Japanese honey, and their potential for conferring macrolide and lincosamide resistance in the American foulbrood pathogen Paenibacillus larvae.</title>
        <authorList>
            <person name="Okamoto M."/>
            <person name="Kumagai M."/>
            <person name="Kanamori H."/>
            <person name="Takamatsu D."/>
        </authorList>
    </citation>
    <scope>NUCLEOTIDE SEQUENCE</scope>
    <source>
        <strain evidence="2">J27TS8</strain>
    </source>
</reference>
<name>A0A919WGL4_9BACI</name>
<dbReference type="EMBL" id="BORC01000002">
    <property type="protein sequence ID" value="GIN61364.1"/>
    <property type="molecule type" value="Genomic_DNA"/>
</dbReference>
<accession>A0A919WGL4</accession>
<feature type="transmembrane region" description="Helical" evidence="1">
    <location>
        <begin position="5"/>
        <end position="23"/>
    </location>
</feature>
<evidence type="ECO:0000313" key="3">
    <source>
        <dbReference type="Proteomes" id="UP000682111"/>
    </source>
</evidence>
<evidence type="ECO:0000256" key="1">
    <source>
        <dbReference type="SAM" id="Phobius"/>
    </source>
</evidence>
<dbReference type="RefSeq" id="WP_137742791.1">
    <property type="nucleotide sequence ID" value="NZ_BORC01000002.1"/>
</dbReference>
<sequence length="78" mass="9171">MRNYIVILIQLMIWSVYTLFESLSKYDQIIYNVAMFFVFVYLGMVASNLILKSTKKTIFVTLVSLTVYCAIHIFLNLF</sequence>
<comment type="caution">
    <text evidence="2">The sequence shown here is derived from an EMBL/GenBank/DDBJ whole genome shotgun (WGS) entry which is preliminary data.</text>
</comment>
<protein>
    <submittedName>
        <fullName evidence="2">Uncharacterized protein</fullName>
    </submittedName>
</protein>
<proteinExistence type="predicted"/>
<gene>
    <name evidence="2" type="ORF">J27TS8_13570</name>
</gene>
<dbReference type="AlphaFoldDB" id="A0A919WGL4"/>
<feature type="transmembrane region" description="Helical" evidence="1">
    <location>
        <begin position="58"/>
        <end position="75"/>
    </location>
</feature>
<keyword evidence="3" id="KW-1185">Reference proteome</keyword>
<keyword evidence="1" id="KW-0812">Transmembrane</keyword>
<keyword evidence="1" id="KW-0472">Membrane</keyword>
<dbReference type="Proteomes" id="UP000682111">
    <property type="component" value="Unassembled WGS sequence"/>
</dbReference>
<feature type="transmembrane region" description="Helical" evidence="1">
    <location>
        <begin position="29"/>
        <end position="51"/>
    </location>
</feature>
<organism evidence="2 3">
    <name type="scientific">Robertmurraya siralis</name>
    <dbReference type="NCBI Taxonomy" id="77777"/>
    <lineage>
        <taxon>Bacteria</taxon>
        <taxon>Bacillati</taxon>
        <taxon>Bacillota</taxon>
        <taxon>Bacilli</taxon>
        <taxon>Bacillales</taxon>
        <taxon>Bacillaceae</taxon>
        <taxon>Robertmurraya</taxon>
    </lineage>
</organism>
<dbReference type="OrthoDB" id="2942660at2"/>
<keyword evidence="1" id="KW-1133">Transmembrane helix</keyword>